<comment type="caution">
    <text evidence="3">The sequence shown here is derived from an EMBL/GenBank/DDBJ whole genome shotgun (WGS) entry which is preliminary data.</text>
</comment>
<dbReference type="AlphaFoldDB" id="A0A9P9EUF0"/>
<gene>
    <name evidence="3" type="ORF">B0J13DRAFT_442528</name>
</gene>
<reference evidence="3" key="1">
    <citation type="journal article" date="2021" name="Nat. Commun.">
        <title>Genetic determinants of endophytism in the Arabidopsis root mycobiome.</title>
        <authorList>
            <person name="Mesny F."/>
            <person name="Miyauchi S."/>
            <person name="Thiergart T."/>
            <person name="Pickel B."/>
            <person name="Atanasova L."/>
            <person name="Karlsson M."/>
            <person name="Huettel B."/>
            <person name="Barry K.W."/>
            <person name="Haridas S."/>
            <person name="Chen C."/>
            <person name="Bauer D."/>
            <person name="Andreopoulos W."/>
            <person name="Pangilinan J."/>
            <person name="LaButti K."/>
            <person name="Riley R."/>
            <person name="Lipzen A."/>
            <person name="Clum A."/>
            <person name="Drula E."/>
            <person name="Henrissat B."/>
            <person name="Kohler A."/>
            <person name="Grigoriev I.V."/>
            <person name="Martin F.M."/>
            <person name="Hacquard S."/>
        </authorList>
    </citation>
    <scope>NUCLEOTIDE SEQUENCE</scope>
    <source>
        <strain evidence="3">MPI-CAGE-AT-0021</strain>
    </source>
</reference>
<dbReference type="Proteomes" id="UP000717696">
    <property type="component" value="Unassembled WGS sequence"/>
</dbReference>
<keyword evidence="4" id="KW-1185">Reference proteome</keyword>
<dbReference type="EMBL" id="JAGMUU010000009">
    <property type="protein sequence ID" value="KAH7145494.1"/>
    <property type="molecule type" value="Genomic_DNA"/>
</dbReference>
<proteinExistence type="predicted"/>
<evidence type="ECO:0000259" key="2">
    <source>
        <dbReference type="Pfam" id="PF06985"/>
    </source>
</evidence>
<evidence type="ECO:0000313" key="4">
    <source>
        <dbReference type="Proteomes" id="UP000717696"/>
    </source>
</evidence>
<organism evidence="3 4">
    <name type="scientific">Dactylonectria estremocensis</name>
    <dbReference type="NCBI Taxonomy" id="1079267"/>
    <lineage>
        <taxon>Eukaryota</taxon>
        <taxon>Fungi</taxon>
        <taxon>Dikarya</taxon>
        <taxon>Ascomycota</taxon>
        <taxon>Pezizomycotina</taxon>
        <taxon>Sordariomycetes</taxon>
        <taxon>Hypocreomycetidae</taxon>
        <taxon>Hypocreales</taxon>
        <taxon>Nectriaceae</taxon>
        <taxon>Dactylonectria</taxon>
    </lineage>
</organism>
<feature type="region of interest" description="Disordered" evidence="1">
    <location>
        <begin position="268"/>
        <end position="290"/>
    </location>
</feature>
<name>A0A9P9EUF0_9HYPO</name>
<evidence type="ECO:0000313" key="3">
    <source>
        <dbReference type="EMBL" id="KAH7145494.1"/>
    </source>
</evidence>
<dbReference type="PANTHER" id="PTHR33112">
    <property type="entry name" value="DOMAIN PROTEIN, PUTATIVE-RELATED"/>
    <property type="match status" value="1"/>
</dbReference>
<feature type="domain" description="Heterokaryon incompatibility" evidence="2">
    <location>
        <begin position="84"/>
        <end position="242"/>
    </location>
</feature>
<feature type="non-terminal residue" evidence="3">
    <location>
        <position position="384"/>
    </location>
</feature>
<sequence>MNTFTLEDEASAECIAFRPPNPLPASPAAAEKARSWIETCERDHPGCRAKGPMPLPTRVLEIFGTSAADATLRLCETHGQEGRYVALSYVWGDPEHQYTTVKSNLAAHKDDIDFDDLPYAVAEAVMCTLQLGLKYLWVDALCIIQDSPEDKIKEIAGMAQVYKNAWVTVSAAMSTGASVAFMDPRPELQSIASICFKMDMIVPKDVKGLLSWIDGHRKNPEYSEKISYRDEPINKRGWTLQESWLSRRMLIYGSGQVVWQCGEGNKADGGQAPSTFKSDRRPHFSRPLDTSSTRNLSYTWRSLVQNFSKRQLGDPADKLNAMQGIVHELEEETGDKHYAGIWESDPITGLSWFQNAKNKDAEAMVFNAARTCPSWSWAKVDGPL</sequence>
<accession>A0A9P9EUF0</accession>
<dbReference type="OrthoDB" id="5362512at2759"/>
<dbReference type="Pfam" id="PF06985">
    <property type="entry name" value="HET"/>
    <property type="match status" value="1"/>
</dbReference>
<dbReference type="InterPro" id="IPR010730">
    <property type="entry name" value="HET"/>
</dbReference>
<evidence type="ECO:0000256" key="1">
    <source>
        <dbReference type="SAM" id="MobiDB-lite"/>
    </source>
</evidence>
<protein>
    <submittedName>
        <fullName evidence="3">Heterokaryon incompatibility protein-domain-containing protein</fullName>
    </submittedName>
</protein>
<dbReference type="PANTHER" id="PTHR33112:SF16">
    <property type="entry name" value="HETEROKARYON INCOMPATIBILITY DOMAIN-CONTAINING PROTEIN"/>
    <property type="match status" value="1"/>
</dbReference>